<evidence type="ECO:0000256" key="1">
    <source>
        <dbReference type="SAM" id="MobiDB-lite"/>
    </source>
</evidence>
<protein>
    <submittedName>
        <fullName evidence="4">GATA zinc finger domain-containing protein 14-like</fullName>
    </submittedName>
</protein>
<proteinExistence type="predicted"/>
<organism evidence="4">
    <name type="scientific">Anisakis simplex</name>
    <name type="common">Herring worm</name>
    <dbReference type="NCBI Taxonomy" id="6269"/>
    <lineage>
        <taxon>Eukaryota</taxon>
        <taxon>Metazoa</taxon>
        <taxon>Ecdysozoa</taxon>
        <taxon>Nematoda</taxon>
        <taxon>Chromadorea</taxon>
        <taxon>Rhabditida</taxon>
        <taxon>Spirurina</taxon>
        <taxon>Ascaridomorpha</taxon>
        <taxon>Ascaridoidea</taxon>
        <taxon>Anisakidae</taxon>
        <taxon>Anisakis</taxon>
        <taxon>Anisakis simplex complex</taxon>
    </lineage>
</organism>
<evidence type="ECO:0000313" key="2">
    <source>
        <dbReference type="EMBL" id="VDK60046.1"/>
    </source>
</evidence>
<feature type="compositionally biased region" description="Polar residues" evidence="1">
    <location>
        <begin position="18"/>
        <end position="40"/>
    </location>
</feature>
<feature type="compositionally biased region" description="Polar residues" evidence="1">
    <location>
        <begin position="1"/>
        <end position="11"/>
    </location>
</feature>
<accession>A0A0M3KAA3</accession>
<reference evidence="4" key="1">
    <citation type="submission" date="2017-02" db="UniProtKB">
        <authorList>
            <consortium name="WormBaseParasite"/>
        </authorList>
    </citation>
    <scope>IDENTIFICATION</scope>
</reference>
<dbReference type="AlphaFoldDB" id="A0A0M3KAA3"/>
<gene>
    <name evidence="2" type="ORF">ASIM_LOCUS17301</name>
</gene>
<dbReference type="EMBL" id="UYRR01033969">
    <property type="protein sequence ID" value="VDK60046.1"/>
    <property type="molecule type" value="Genomic_DNA"/>
</dbReference>
<feature type="region of interest" description="Disordered" evidence="1">
    <location>
        <begin position="86"/>
        <end position="118"/>
    </location>
</feature>
<dbReference type="WBParaSite" id="ASIM_0001789901-mRNA-1">
    <property type="protein sequence ID" value="ASIM_0001789901-mRNA-1"/>
    <property type="gene ID" value="ASIM_0001789901"/>
</dbReference>
<sequence>MFGNFQSSTRSDCADSVRSVSDSQASPLQPNSPIRNTTSTTNSDFVNCLSSNGTFWNSPPSLDEMIPDYSAHSMKLSPSPAACCILPNSHPQSTTTPNPYQSPNVSFTQQQQQQSSCNDTYNNDDHEYNLIQELLKLNIEGPSFLASEPSPIASSQTTLNPQPKITQKIEYNINNSSNMNINDSNNHNSNNINNAMQNSVSNAIQGNYQKTFSNIASNMNNDIMCITDPNSNKYDHSNSFNSICDNVWRAAFDSSGAAAAAVALLLLSLSPC</sequence>
<feature type="region of interest" description="Disordered" evidence="1">
    <location>
        <begin position="1"/>
        <end position="40"/>
    </location>
</feature>
<dbReference type="Proteomes" id="UP000267096">
    <property type="component" value="Unassembled WGS sequence"/>
</dbReference>
<keyword evidence="3" id="KW-1185">Reference proteome</keyword>
<evidence type="ECO:0000313" key="4">
    <source>
        <dbReference type="WBParaSite" id="ASIM_0001789901-mRNA-1"/>
    </source>
</evidence>
<reference evidence="2 3" key="2">
    <citation type="submission" date="2018-11" db="EMBL/GenBank/DDBJ databases">
        <authorList>
            <consortium name="Pathogen Informatics"/>
        </authorList>
    </citation>
    <scope>NUCLEOTIDE SEQUENCE [LARGE SCALE GENOMIC DNA]</scope>
</reference>
<feature type="compositionally biased region" description="Polar residues" evidence="1">
    <location>
        <begin position="89"/>
        <end position="108"/>
    </location>
</feature>
<name>A0A0M3KAA3_ANISI</name>
<evidence type="ECO:0000313" key="3">
    <source>
        <dbReference type="Proteomes" id="UP000267096"/>
    </source>
</evidence>